<gene>
    <name evidence="1" type="ORF">M9458_004936</name>
</gene>
<proteinExistence type="predicted"/>
<sequence length="82" mass="9224">LVVKFADTDKERTIRRMQQMVGQFGIFNPTVALPFSTYSSTYSTYTHAVSRHNMHCTLLKGLKNQTHSVLCICAVQNLTASD</sequence>
<evidence type="ECO:0000313" key="1">
    <source>
        <dbReference type="EMBL" id="KAL0201749.1"/>
    </source>
</evidence>
<protein>
    <submittedName>
        <fullName evidence="1">Uncharacterized protein</fullName>
    </submittedName>
</protein>
<reference evidence="1 2" key="1">
    <citation type="submission" date="2024-05" db="EMBL/GenBank/DDBJ databases">
        <title>Genome sequencing and assembly of Indian major carp, Cirrhinus mrigala (Hamilton, 1822).</title>
        <authorList>
            <person name="Mohindra V."/>
            <person name="Chowdhury L.M."/>
            <person name="Lal K."/>
            <person name="Jena J.K."/>
        </authorList>
    </citation>
    <scope>NUCLEOTIDE SEQUENCE [LARGE SCALE GENOMIC DNA]</scope>
    <source>
        <strain evidence="1">CM1030</strain>
        <tissue evidence="1">Blood</tissue>
    </source>
</reference>
<accession>A0ABD0RT85</accession>
<dbReference type="EMBL" id="JAMKFB020000002">
    <property type="protein sequence ID" value="KAL0201749.1"/>
    <property type="molecule type" value="Genomic_DNA"/>
</dbReference>
<evidence type="ECO:0000313" key="2">
    <source>
        <dbReference type="Proteomes" id="UP001529510"/>
    </source>
</evidence>
<dbReference type="Proteomes" id="UP001529510">
    <property type="component" value="Unassembled WGS sequence"/>
</dbReference>
<dbReference type="AlphaFoldDB" id="A0ABD0RT85"/>
<name>A0ABD0RT85_CIRMR</name>
<feature type="non-terminal residue" evidence="1">
    <location>
        <position position="1"/>
    </location>
</feature>
<comment type="caution">
    <text evidence="1">The sequence shown here is derived from an EMBL/GenBank/DDBJ whole genome shotgun (WGS) entry which is preliminary data.</text>
</comment>
<organism evidence="1 2">
    <name type="scientific">Cirrhinus mrigala</name>
    <name type="common">Mrigala</name>
    <dbReference type="NCBI Taxonomy" id="683832"/>
    <lineage>
        <taxon>Eukaryota</taxon>
        <taxon>Metazoa</taxon>
        <taxon>Chordata</taxon>
        <taxon>Craniata</taxon>
        <taxon>Vertebrata</taxon>
        <taxon>Euteleostomi</taxon>
        <taxon>Actinopterygii</taxon>
        <taxon>Neopterygii</taxon>
        <taxon>Teleostei</taxon>
        <taxon>Ostariophysi</taxon>
        <taxon>Cypriniformes</taxon>
        <taxon>Cyprinidae</taxon>
        <taxon>Labeoninae</taxon>
        <taxon>Labeonini</taxon>
        <taxon>Cirrhinus</taxon>
    </lineage>
</organism>
<keyword evidence="2" id="KW-1185">Reference proteome</keyword>